<evidence type="ECO:0000259" key="4">
    <source>
        <dbReference type="Pfam" id="PF04500"/>
    </source>
</evidence>
<dbReference type="EMBL" id="CAKXAJ010026408">
    <property type="protein sequence ID" value="CAH2267960.1"/>
    <property type="molecule type" value="Genomic_DNA"/>
</dbReference>
<keyword evidence="3" id="KW-0862">Zinc</keyword>
<gene>
    <name evidence="5" type="primary">jg8414</name>
    <name evidence="5" type="ORF">PAEG_LOCUS26432</name>
</gene>
<evidence type="ECO:0000313" key="6">
    <source>
        <dbReference type="Proteomes" id="UP000838756"/>
    </source>
</evidence>
<dbReference type="Gene3D" id="2.20.25.240">
    <property type="match status" value="3"/>
</dbReference>
<dbReference type="Pfam" id="PF04500">
    <property type="entry name" value="FLYWCH"/>
    <property type="match status" value="1"/>
</dbReference>
<evidence type="ECO:0000256" key="1">
    <source>
        <dbReference type="ARBA" id="ARBA00022723"/>
    </source>
</evidence>
<reference evidence="5" key="1">
    <citation type="submission" date="2022-03" db="EMBL/GenBank/DDBJ databases">
        <authorList>
            <person name="Lindestad O."/>
        </authorList>
    </citation>
    <scope>NUCLEOTIDE SEQUENCE</scope>
</reference>
<organism evidence="5 6">
    <name type="scientific">Pararge aegeria aegeria</name>
    <dbReference type="NCBI Taxonomy" id="348720"/>
    <lineage>
        <taxon>Eukaryota</taxon>
        <taxon>Metazoa</taxon>
        <taxon>Ecdysozoa</taxon>
        <taxon>Arthropoda</taxon>
        <taxon>Hexapoda</taxon>
        <taxon>Insecta</taxon>
        <taxon>Pterygota</taxon>
        <taxon>Neoptera</taxon>
        <taxon>Endopterygota</taxon>
        <taxon>Lepidoptera</taxon>
        <taxon>Glossata</taxon>
        <taxon>Ditrysia</taxon>
        <taxon>Papilionoidea</taxon>
        <taxon>Nymphalidae</taxon>
        <taxon>Satyrinae</taxon>
        <taxon>Satyrini</taxon>
        <taxon>Parargina</taxon>
        <taxon>Pararge</taxon>
    </lineage>
</organism>
<dbReference type="Proteomes" id="UP000838756">
    <property type="component" value="Unassembled WGS sequence"/>
</dbReference>
<sequence length="212" mass="25767">MANGKESLVYGGYTFFLRSVRRKWQRWVCTNFPRCKAYVSVNEWFFVLRCRTDHNHTRKILQRSELITMLNGKTVLLFDGYTFYKRYEMKKFNKWNCTVYPKCDAYVNIDNEMTVWGSQIEIINTVNGKQFLKYRNYYYSRRSRYRWRCINTNKCYVRLRIDDYMNVTHQPAEHTHPPKVFIRTSDGTYVNTRTPTARPATPKFLRDHVFYN</sequence>
<proteinExistence type="predicted"/>
<evidence type="ECO:0000313" key="5">
    <source>
        <dbReference type="EMBL" id="CAH2267960.1"/>
    </source>
</evidence>
<evidence type="ECO:0000256" key="3">
    <source>
        <dbReference type="ARBA" id="ARBA00022833"/>
    </source>
</evidence>
<dbReference type="GO" id="GO:0008270">
    <property type="term" value="F:zinc ion binding"/>
    <property type="evidence" value="ECO:0007669"/>
    <property type="project" value="UniProtKB-KW"/>
</dbReference>
<dbReference type="OrthoDB" id="7739108at2759"/>
<keyword evidence="2" id="KW-0863">Zinc-finger</keyword>
<protein>
    <submittedName>
        <fullName evidence="5">Jg8414 protein</fullName>
    </submittedName>
</protein>
<accession>A0A8S4SPR9</accession>
<dbReference type="AlphaFoldDB" id="A0A8S4SPR9"/>
<evidence type="ECO:0000256" key="2">
    <source>
        <dbReference type="ARBA" id="ARBA00022771"/>
    </source>
</evidence>
<keyword evidence="6" id="KW-1185">Reference proteome</keyword>
<dbReference type="InterPro" id="IPR007588">
    <property type="entry name" value="Znf_FLYWCH"/>
</dbReference>
<name>A0A8S4SPR9_9NEOP</name>
<keyword evidence="1" id="KW-0479">Metal-binding</keyword>
<comment type="caution">
    <text evidence="5">The sequence shown here is derived from an EMBL/GenBank/DDBJ whole genome shotgun (WGS) entry which is preliminary data.</text>
</comment>
<feature type="domain" description="FLYWCH-type" evidence="4">
    <location>
        <begin position="3"/>
        <end position="56"/>
    </location>
</feature>